<dbReference type="Proteomes" id="UP000199223">
    <property type="component" value="Unassembled WGS sequence"/>
</dbReference>
<dbReference type="STRING" id="856736.SAMN04488058_101242"/>
<dbReference type="PANTHER" id="PTHR37941">
    <property type="entry name" value="FUMARASE E-RELATED"/>
    <property type="match status" value="1"/>
</dbReference>
<gene>
    <name evidence="1" type="ORF">SAMN04488058_101242</name>
</gene>
<dbReference type="RefSeq" id="WP_092262669.1">
    <property type="nucleotide sequence ID" value="NZ_FNZA01000001.1"/>
</dbReference>
<dbReference type="PANTHER" id="PTHR37941:SF1">
    <property type="entry name" value="FUMARASE E-RELATED"/>
    <property type="match status" value="1"/>
</dbReference>
<organism evidence="1 2">
    <name type="scientific">Deinococcus reticulitermitis</name>
    <dbReference type="NCBI Taxonomy" id="856736"/>
    <lineage>
        <taxon>Bacteria</taxon>
        <taxon>Thermotogati</taxon>
        <taxon>Deinococcota</taxon>
        <taxon>Deinococci</taxon>
        <taxon>Deinococcales</taxon>
        <taxon>Deinococcaceae</taxon>
        <taxon>Deinococcus</taxon>
    </lineage>
</organism>
<dbReference type="AlphaFoldDB" id="A0A1H6SJW4"/>
<dbReference type="Pfam" id="PF05068">
    <property type="entry name" value="MtlR"/>
    <property type="match status" value="1"/>
</dbReference>
<sequence length="253" mass="29166">MTDERIILGKEAFFNEVEHLPDEVLDLLPLLMMQRLADELPEREKRHALRTAAIRRNVRDEGDRGTALYLTSYVDQVLHEILDDFLVDAESIKKGFFEGNGPLSTFSSRIDLAYLLGLIDQKARSDLNLLRKIRNEFAHNHENISFETPQIKSRILNFKLHVPNEETARARFISTAMSMIAYLSGTTHGLSRISEKFDYDMKNEKAAQVWEKMAHNGKFDSLERIRDILDAYPKLIEKDSIQTEDVNINSDEA</sequence>
<dbReference type="InterPro" id="IPR038026">
    <property type="entry name" value="MtlR-like_sf"/>
</dbReference>
<dbReference type="Gene3D" id="1.20.120.330">
    <property type="entry name" value="Nucleotidyltransferases domain 2"/>
    <property type="match status" value="1"/>
</dbReference>
<keyword evidence="2" id="KW-1185">Reference proteome</keyword>
<evidence type="ECO:0000313" key="1">
    <source>
        <dbReference type="EMBL" id="SEI65167.1"/>
    </source>
</evidence>
<protein>
    <submittedName>
        <fullName evidence="1">Mannitol repressor</fullName>
    </submittedName>
</protein>
<reference evidence="2" key="1">
    <citation type="submission" date="2016-10" db="EMBL/GenBank/DDBJ databases">
        <authorList>
            <person name="Varghese N."/>
            <person name="Submissions S."/>
        </authorList>
    </citation>
    <scope>NUCLEOTIDE SEQUENCE [LARGE SCALE GENOMIC DNA]</scope>
    <source>
        <strain evidence="2">CGMCC 1.10218</strain>
    </source>
</reference>
<accession>A0A1H6SJW4</accession>
<name>A0A1H6SJW4_9DEIO</name>
<dbReference type="GO" id="GO:0045892">
    <property type="term" value="P:negative regulation of DNA-templated transcription"/>
    <property type="evidence" value="ECO:0007669"/>
    <property type="project" value="TreeGrafter"/>
</dbReference>
<dbReference type="EMBL" id="FNZA01000001">
    <property type="protein sequence ID" value="SEI65167.1"/>
    <property type="molecule type" value="Genomic_DNA"/>
</dbReference>
<dbReference type="SUPFAM" id="SSF158668">
    <property type="entry name" value="MtlR-like"/>
    <property type="match status" value="1"/>
</dbReference>
<dbReference type="InterPro" id="IPR007761">
    <property type="entry name" value="MtlR-like"/>
</dbReference>
<evidence type="ECO:0000313" key="2">
    <source>
        <dbReference type="Proteomes" id="UP000199223"/>
    </source>
</evidence>
<dbReference type="OrthoDB" id="9814134at2"/>
<proteinExistence type="predicted"/>